<protein>
    <recommendedName>
        <fullName evidence="7">Ubiquitin-like domain-containing protein</fullName>
    </recommendedName>
</protein>
<feature type="compositionally biased region" description="Basic residues" evidence="5">
    <location>
        <begin position="154"/>
        <end position="169"/>
    </location>
</feature>
<dbReference type="InterPro" id="IPR000626">
    <property type="entry name" value="Ubiquitin-like_dom"/>
</dbReference>
<feature type="compositionally biased region" description="Basic and acidic residues" evidence="5">
    <location>
        <begin position="755"/>
        <end position="790"/>
    </location>
</feature>
<dbReference type="InterPro" id="IPR039751">
    <property type="entry name" value="HERPUD1/2"/>
</dbReference>
<evidence type="ECO:0000256" key="1">
    <source>
        <dbReference type="ARBA" id="ARBA00004370"/>
    </source>
</evidence>
<comment type="subcellular location">
    <subcellularLocation>
        <location evidence="1">Membrane</location>
    </subcellularLocation>
</comment>
<dbReference type="CDD" id="cd17039">
    <property type="entry name" value="Ubl_ubiquitin_like"/>
    <property type="match status" value="1"/>
</dbReference>
<name>A0A9P9IMT0_9PLEO</name>
<evidence type="ECO:0000256" key="6">
    <source>
        <dbReference type="SAM" id="Phobius"/>
    </source>
</evidence>
<dbReference type="OrthoDB" id="21589at2759"/>
<evidence type="ECO:0000256" key="5">
    <source>
        <dbReference type="SAM" id="MobiDB-lite"/>
    </source>
</evidence>
<evidence type="ECO:0000256" key="4">
    <source>
        <dbReference type="ARBA" id="ARBA00023136"/>
    </source>
</evidence>
<evidence type="ECO:0000256" key="2">
    <source>
        <dbReference type="ARBA" id="ARBA00022692"/>
    </source>
</evidence>
<feature type="compositionally biased region" description="Polar residues" evidence="5">
    <location>
        <begin position="793"/>
        <end position="803"/>
    </location>
</feature>
<dbReference type="SUPFAM" id="SSF54236">
    <property type="entry name" value="Ubiquitin-like"/>
    <property type="match status" value="1"/>
</dbReference>
<dbReference type="Gene3D" id="3.10.20.90">
    <property type="entry name" value="Phosphatidylinositol 3-kinase Catalytic Subunit, Chain A, domain 1"/>
    <property type="match status" value="1"/>
</dbReference>
<feature type="domain" description="Ubiquitin-like" evidence="7">
    <location>
        <begin position="8"/>
        <end position="95"/>
    </location>
</feature>
<feature type="compositionally biased region" description="Low complexity" evidence="5">
    <location>
        <begin position="101"/>
        <end position="114"/>
    </location>
</feature>
<dbReference type="InterPro" id="IPR029071">
    <property type="entry name" value="Ubiquitin-like_domsf"/>
</dbReference>
<feature type="region of interest" description="Disordered" evidence="5">
    <location>
        <begin position="573"/>
        <end position="597"/>
    </location>
</feature>
<keyword evidence="9" id="KW-1185">Reference proteome</keyword>
<evidence type="ECO:0000313" key="8">
    <source>
        <dbReference type="EMBL" id="KAH7128283.1"/>
    </source>
</evidence>
<evidence type="ECO:0000313" key="9">
    <source>
        <dbReference type="Proteomes" id="UP000700596"/>
    </source>
</evidence>
<dbReference type="GO" id="GO:0030968">
    <property type="term" value="P:endoplasmic reticulum unfolded protein response"/>
    <property type="evidence" value="ECO:0007669"/>
    <property type="project" value="TreeGrafter"/>
</dbReference>
<gene>
    <name evidence="8" type="ORF">B0J11DRAFT_266393</name>
</gene>
<feature type="region of interest" description="Disordered" evidence="5">
    <location>
        <begin position="100"/>
        <end position="261"/>
    </location>
</feature>
<dbReference type="PANTHER" id="PTHR12943:SF27">
    <property type="entry name" value="HOMOCYSTEINE-INDUCED ENDOPLASMIC RETICULUM PROTEIN, ISOFORM A"/>
    <property type="match status" value="1"/>
</dbReference>
<dbReference type="AlphaFoldDB" id="A0A9P9IMT0"/>
<feature type="compositionally biased region" description="Low complexity" evidence="5">
    <location>
        <begin position="456"/>
        <end position="465"/>
    </location>
</feature>
<evidence type="ECO:0000259" key="7">
    <source>
        <dbReference type="PROSITE" id="PS50053"/>
    </source>
</evidence>
<dbReference type="Proteomes" id="UP000700596">
    <property type="component" value="Unassembled WGS sequence"/>
</dbReference>
<feature type="compositionally biased region" description="Polar residues" evidence="5">
    <location>
        <begin position="433"/>
        <end position="445"/>
    </location>
</feature>
<evidence type="ECO:0000256" key="3">
    <source>
        <dbReference type="ARBA" id="ARBA00022989"/>
    </source>
</evidence>
<feature type="compositionally biased region" description="Low complexity" evidence="5">
    <location>
        <begin position="573"/>
        <end position="583"/>
    </location>
</feature>
<keyword evidence="2 6" id="KW-0812">Transmembrane</keyword>
<feature type="region of interest" description="Disordered" evidence="5">
    <location>
        <begin position="433"/>
        <end position="473"/>
    </location>
</feature>
<reference evidence="8" key="1">
    <citation type="journal article" date="2021" name="Nat. Commun.">
        <title>Genetic determinants of endophytism in the Arabidopsis root mycobiome.</title>
        <authorList>
            <person name="Mesny F."/>
            <person name="Miyauchi S."/>
            <person name="Thiergart T."/>
            <person name="Pickel B."/>
            <person name="Atanasova L."/>
            <person name="Karlsson M."/>
            <person name="Huettel B."/>
            <person name="Barry K.W."/>
            <person name="Haridas S."/>
            <person name="Chen C."/>
            <person name="Bauer D."/>
            <person name="Andreopoulos W."/>
            <person name="Pangilinan J."/>
            <person name="LaButti K."/>
            <person name="Riley R."/>
            <person name="Lipzen A."/>
            <person name="Clum A."/>
            <person name="Drula E."/>
            <person name="Henrissat B."/>
            <person name="Kohler A."/>
            <person name="Grigoriev I.V."/>
            <person name="Martin F.M."/>
            <person name="Hacquard S."/>
        </authorList>
    </citation>
    <scope>NUCLEOTIDE SEQUENCE</scope>
    <source>
        <strain evidence="8">MPI-CAGE-CH-0243</strain>
    </source>
</reference>
<comment type="caution">
    <text evidence="8">The sequence shown here is derived from an EMBL/GenBank/DDBJ whole genome shotgun (WGS) entry which is preliminary data.</text>
</comment>
<organism evidence="8 9">
    <name type="scientific">Dendryphion nanum</name>
    <dbReference type="NCBI Taxonomy" id="256645"/>
    <lineage>
        <taxon>Eukaryota</taxon>
        <taxon>Fungi</taxon>
        <taxon>Dikarya</taxon>
        <taxon>Ascomycota</taxon>
        <taxon>Pezizomycotina</taxon>
        <taxon>Dothideomycetes</taxon>
        <taxon>Pleosporomycetidae</taxon>
        <taxon>Pleosporales</taxon>
        <taxon>Torulaceae</taxon>
        <taxon>Dendryphion</taxon>
    </lineage>
</organism>
<accession>A0A9P9IMT0</accession>
<feature type="compositionally biased region" description="Low complexity" evidence="5">
    <location>
        <begin position="174"/>
        <end position="204"/>
    </location>
</feature>
<dbReference type="PANTHER" id="PTHR12943">
    <property type="entry name" value="HOMOCYSTEINE-RESPONSIVE ENDOPLASMIC RETICULUM-RESIDENT UNIQUITIN-LIKE DOMAIN HERPUD PROTEIN FAMILY MEMBER"/>
    <property type="match status" value="1"/>
</dbReference>
<feature type="region of interest" description="Disordered" evidence="5">
    <location>
        <begin position="755"/>
        <end position="803"/>
    </location>
</feature>
<dbReference type="EMBL" id="JAGMWT010000005">
    <property type="protein sequence ID" value="KAH7128283.1"/>
    <property type="molecule type" value="Genomic_DNA"/>
</dbReference>
<dbReference type="PROSITE" id="PS50053">
    <property type="entry name" value="UBIQUITIN_2"/>
    <property type="match status" value="1"/>
</dbReference>
<keyword evidence="4 6" id="KW-0472">Membrane</keyword>
<keyword evidence="3 6" id="KW-1133">Transmembrane helix</keyword>
<sequence>MSDDEEQLLVNLKVLSPSTEVKSDIALVDLPAATTIQELRNRIRNEIESRPAVDRMRLIYRGRVMMRDADTLIDVFGLDSIHESKNQTLHLVLRELPTTDAVATSSTPRSSTAPPQNPFRAAQAPPEGTAPVPPNTANPFRPNSQPPPQVHQHPNPHHHHHHHHVHNRPPHQPPLGLAGLPPILQQQLGQAMAQNQQMNNAHGQPLGQPQSRDGSPAPVAPVQPGQGLPPPPMGPGQGPTHLPPGTSRTVRHEGIGPNGERWTVTNTTLALAVHGPPQPMLPRPFPHPPGFAVPRQPSPIPLGQAGQGVDQLLARIGAELQTARQEMGSARLLLQQAGRQEANAQITSQQAGSGANPAGPATSANAPLWRIDRVRLHIHNVTQHLNNLQRSFEALLSEPSMVNNRDFIALQHAANSLRGQADEINSMLQDMNRTQHPFDGSSSHDSIGAVSDSSPARAATDGAAATQLRSPQSATIPAPVEPELFILSSPQGPVGILFDQRGTYSTAPMAPTLPFQTFTHQFSANRRVLAGLQQQFGQNNAQFQNRIAAVQPMHQAQVNQPIEGVQIPAHQAPAGNQNQANAPAPVPAPAPAQVQPPAPEQDRVMVVFGHAWLIVKLAFFMYFFAGGGGWYRPFMIGTIAALVYLANLGIFEGQFDIIRRHFEALLPLDARAAQPPNPAAEAAQPQPGQVIRGRRPTPEAAAQRLVQQAQERRNGWIRGTFRGTERALALFLASLWPGIGERMVQAQEERDRAAEAERVRIEQEERERIEAEAEKQRVEAEGREKEKVETEGEASNTVADDVE</sequence>
<proteinExistence type="predicted"/>
<dbReference type="GO" id="GO:0016020">
    <property type="term" value="C:membrane"/>
    <property type="evidence" value="ECO:0007669"/>
    <property type="project" value="UniProtKB-SubCell"/>
</dbReference>
<feature type="compositionally biased region" description="Pro residues" evidence="5">
    <location>
        <begin position="584"/>
        <end position="597"/>
    </location>
</feature>
<feature type="transmembrane region" description="Helical" evidence="6">
    <location>
        <begin position="630"/>
        <end position="651"/>
    </location>
</feature>